<name>A0A0A1SMQ3_9HYPO</name>
<feature type="domain" description="Tag1-like fifth Ig-like" evidence="1">
    <location>
        <begin position="105"/>
        <end position="216"/>
    </location>
</feature>
<dbReference type="EMBL" id="CDHN01000001">
    <property type="protein sequence ID" value="CEJ81618.1"/>
    <property type="molecule type" value="Genomic_DNA"/>
</dbReference>
<dbReference type="Proteomes" id="UP000039046">
    <property type="component" value="Unassembled WGS sequence"/>
</dbReference>
<evidence type="ECO:0000313" key="2">
    <source>
        <dbReference type="EMBL" id="CEJ81618.1"/>
    </source>
</evidence>
<dbReference type="GO" id="GO:0000329">
    <property type="term" value="C:fungal-type vacuole membrane"/>
    <property type="evidence" value="ECO:0007669"/>
    <property type="project" value="InterPro"/>
</dbReference>
<sequence>MHVLANADIIASATVHDLRMFPGPANSVSVSVTWDPLSLGGTKAVSQGRHVISDYLSGKNAIIALQSHHDSFPGMPGVGDALKKIRMEFSLPPMDLPDNGDDDDDEGSHGFIRNAVFHLFSSSATFDLASPLKHNTIYIEKVNATAFYNHTQPVGTIVYNESIKVPPGITETPYLPVEWDLDSVGFDKMKDALGGTLRLDAVANVTVRLGEWVEEIYYQGRGIGASIGF</sequence>
<proteinExistence type="predicted"/>
<dbReference type="InterPro" id="IPR059066">
    <property type="entry name" value="Ig_Tag1-like_5th"/>
</dbReference>
<dbReference type="HOGENOM" id="CLU_1082004_0_0_1"/>
<reference evidence="2 3" key="1">
    <citation type="journal article" date="2015" name="Genome Announc.">
        <title>Draft Genome Sequence and Gene Annotation of the Entomopathogenic Fungus Verticillium hemipterigenum.</title>
        <authorList>
            <person name="Horn F."/>
            <person name="Habel A."/>
            <person name="Scharf D.H."/>
            <person name="Dworschak J."/>
            <person name="Brakhage A.A."/>
            <person name="Guthke R."/>
            <person name="Hertweck C."/>
            <person name="Linde J."/>
        </authorList>
    </citation>
    <scope>NUCLEOTIDE SEQUENCE [LARGE SCALE GENOMIC DNA]</scope>
</reference>
<organism evidence="2 3">
    <name type="scientific">[Torrubiella] hemipterigena</name>
    <dbReference type="NCBI Taxonomy" id="1531966"/>
    <lineage>
        <taxon>Eukaryota</taxon>
        <taxon>Fungi</taxon>
        <taxon>Dikarya</taxon>
        <taxon>Ascomycota</taxon>
        <taxon>Pezizomycotina</taxon>
        <taxon>Sordariomycetes</taxon>
        <taxon>Hypocreomycetidae</taxon>
        <taxon>Hypocreales</taxon>
        <taxon>Clavicipitaceae</taxon>
        <taxon>Clavicipitaceae incertae sedis</taxon>
        <taxon>'Torrubiella' clade</taxon>
    </lineage>
</organism>
<evidence type="ECO:0000259" key="1">
    <source>
        <dbReference type="Pfam" id="PF26153"/>
    </source>
</evidence>
<gene>
    <name evidence="2" type="ORF">VHEMI01738</name>
</gene>
<evidence type="ECO:0000313" key="3">
    <source>
        <dbReference type="Proteomes" id="UP000039046"/>
    </source>
</evidence>
<dbReference type="Pfam" id="PF26153">
    <property type="entry name" value="LEA-2L_5"/>
    <property type="match status" value="1"/>
</dbReference>
<accession>A0A0A1SMQ3</accession>
<dbReference type="OrthoDB" id="5596576at2759"/>
<dbReference type="AlphaFoldDB" id="A0A0A1SMQ3"/>
<dbReference type="PANTHER" id="PTHR35895">
    <property type="entry name" value="CHROMOSOME 16, WHOLE GENOME SHOTGUN SEQUENCE"/>
    <property type="match status" value="1"/>
</dbReference>
<keyword evidence="3" id="KW-1185">Reference proteome</keyword>
<dbReference type="PANTHER" id="PTHR35895:SF3">
    <property type="entry name" value="PRE-RRNA PROCESSING PROTEIN"/>
    <property type="match status" value="1"/>
</dbReference>
<dbReference type="InterPro" id="IPR046368">
    <property type="entry name" value="Tag1"/>
</dbReference>
<protein>
    <recommendedName>
        <fullName evidence="1">Tag1-like fifth Ig-like domain-containing protein</fullName>
    </recommendedName>
</protein>